<dbReference type="InterPro" id="IPR043502">
    <property type="entry name" value="DNA/RNA_pol_sf"/>
</dbReference>
<protein>
    <submittedName>
        <fullName evidence="4">Uncharacterized protein</fullName>
    </submittedName>
</protein>
<dbReference type="Proteomes" id="UP000029120">
    <property type="component" value="Chromosome 6"/>
</dbReference>
<reference evidence="5" key="1">
    <citation type="journal article" date="2015" name="Nat. Plants">
        <title>Genome expansion of Arabis alpina linked with retrotransposition and reduced symmetric DNA methylation.</title>
        <authorList>
            <person name="Willing E.M."/>
            <person name="Rawat V."/>
            <person name="Mandakova T."/>
            <person name="Maumus F."/>
            <person name="James G.V."/>
            <person name="Nordstroem K.J."/>
            <person name="Becker C."/>
            <person name="Warthmann N."/>
            <person name="Chica C."/>
            <person name="Szarzynska B."/>
            <person name="Zytnicki M."/>
            <person name="Albani M.C."/>
            <person name="Kiefer C."/>
            <person name="Bergonzi S."/>
            <person name="Castaings L."/>
            <person name="Mateos J.L."/>
            <person name="Berns M.C."/>
            <person name="Bujdoso N."/>
            <person name="Piofczyk T."/>
            <person name="de Lorenzo L."/>
            <person name="Barrero-Sicilia C."/>
            <person name="Mateos I."/>
            <person name="Piednoel M."/>
            <person name="Hagmann J."/>
            <person name="Chen-Min-Tao R."/>
            <person name="Iglesias-Fernandez R."/>
            <person name="Schuster S.C."/>
            <person name="Alonso-Blanco C."/>
            <person name="Roudier F."/>
            <person name="Carbonero P."/>
            <person name="Paz-Ares J."/>
            <person name="Davis S.J."/>
            <person name="Pecinka A."/>
            <person name="Quesneville H."/>
            <person name="Colot V."/>
            <person name="Lysak M.A."/>
            <person name="Weigel D."/>
            <person name="Coupland G."/>
            <person name="Schneeberger K."/>
        </authorList>
    </citation>
    <scope>NUCLEOTIDE SEQUENCE [LARGE SCALE GENOMIC DNA]</scope>
    <source>
        <strain evidence="5">cv. Pajares</strain>
    </source>
</reference>
<dbReference type="PANTHER" id="PTHR11439:SF463">
    <property type="entry name" value="REVERSE TRANSCRIPTASE TY1_COPIA-TYPE DOMAIN-CONTAINING PROTEIN"/>
    <property type="match status" value="1"/>
</dbReference>
<evidence type="ECO:0000259" key="3">
    <source>
        <dbReference type="Pfam" id="PF20167"/>
    </source>
</evidence>
<feature type="region of interest" description="Disordered" evidence="1">
    <location>
        <begin position="434"/>
        <end position="475"/>
    </location>
</feature>
<accession>A0A087GSK2</accession>
<dbReference type="OrthoDB" id="1113121at2759"/>
<dbReference type="SUPFAM" id="SSF56672">
    <property type="entry name" value="DNA/RNA polymerases"/>
    <property type="match status" value="1"/>
</dbReference>
<dbReference type="EMBL" id="CM002874">
    <property type="protein sequence ID" value="KFK32854.1"/>
    <property type="molecule type" value="Genomic_DNA"/>
</dbReference>
<dbReference type="Gramene" id="KFK32854">
    <property type="protein sequence ID" value="KFK32854"/>
    <property type="gene ID" value="AALP_AA6G295700"/>
</dbReference>
<evidence type="ECO:0000256" key="1">
    <source>
        <dbReference type="SAM" id="MobiDB-lite"/>
    </source>
</evidence>
<feature type="compositionally biased region" description="Polar residues" evidence="1">
    <location>
        <begin position="447"/>
        <end position="474"/>
    </location>
</feature>
<dbReference type="AlphaFoldDB" id="A0A087GSK2"/>
<proteinExistence type="predicted"/>
<dbReference type="Pfam" id="PF07727">
    <property type="entry name" value="RVT_2"/>
    <property type="match status" value="1"/>
</dbReference>
<feature type="region of interest" description="Disordered" evidence="1">
    <location>
        <begin position="680"/>
        <end position="702"/>
    </location>
</feature>
<keyword evidence="5" id="KW-1185">Reference proteome</keyword>
<dbReference type="InterPro" id="IPR013103">
    <property type="entry name" value="RVT_2"/>
</dbReference>
<dbReference type="Pfam" id="PF20167">
    <property type="entry name" value="Transposase_32"/>
    <property type="match status" value="1"/>
</dbReference>
<feature type="domain" description="Reverse transcriptase Ty1/copia-type" evidence="2">
    <location>
        <begin position="40"/>
        <end position="281"/>
    </location>
</feature>
<dbReference type="eggNOG" id="KOG0017">
    <property type="taxonomic scope" value="Eukaryota"/>
</dbReference>
<evidence type="ECO:0000313" key="4">
    <source>
        <dbReference type="EMBL" id="KFK32854.1"/>
    </source>
</evidence>
<feature type="region of interest" description="Disordered" evidence="1">
    <location>
        <begin position="637"/>
        <end position="661"/>
    </location>
</feature>
<dbReference type="InterPro" id="IPR046796">
    <property type="entry name" value="Transposase_32_dom"/>
</dbReference>
<name>A0A087GSK2_ARAAL</name>
<organism evidence="4 5">
    <name type="scientific">Arabis alpina</name>
    <name type="common">Alpine rock-cress</name>
    <dbReference type="NCBI Taxonomy" id="50452"/>
    <lineage>
        <taxon>Eukaryota</taxon>
        <taxon>Viridiplantae</taxon>
        <taxon>Streptophyta</taxon>
        <taxon>Embryophyta</taxon>
        <taxon>Tracheophyta</taxon>
        <taxon>Spermatophyta</taxon>
        <taxon>Magnoliopsida</taxon>
        <taxon>eudicotyledons</taxon>
        <taxon>Gunneridae</taxon>
        <taxon>Pentapetalae</taxon>
        <taxon>rosids</taxon>
        <taxon>malvids</taxon>
        <taxon>Brassicales</taxon>
        <taxon>Brassicaceae</taxon>
        <taxon>Arabideae</taxon>
        <taxon>Arabis</taxon>
    </lineage>
</organism>
<dbReference type="PANTHER" id="PTHR11439">
    <property type="entry name" value="GAG-POL-RELATED RETROTRANSPOSON"/>
    <property type="match status" value="1"/>
</dbReference>
<gene>
    <name evidence="4" type="ordered locus">AALP_Aa6g295700</name>
</gene>
<feature type="domain" description="Putative plant transposon protein" evidence="3">
    <location>
        <begin position="555"/>
        <end position="625"/>
    </location>
</feature>
<feature type="compositionally biased region" description="Polar residues" evidence="1">
    <location>
        <begin position="652"/>
        <end position="661"/>
    </location>
</feature>
<sequence>MAGYSCFVSEIEPKNHKEALIDEYWIAAMQEELEQFERSQLWDLVPRPSKVNVVGTKWIFKNKTDGRGAVVRNKARLVAQGYSQIEGIDFDETFAPVARLESIRFMFGMACVLKFKLYQMDVKSAFLNGILQEEVYVEQPKGFENPTHAHYVYKLKKALYGLKQAPRAWYERLTTFLGEQGYTRGSVDKTLFILNGNRSVMVVQIYVDDIVFGSIDQKLVDVFVESMMKEFEMSMVGELTYFLGFQVKQTSEGIFVTQSTYARNLVTRFNLQTSKSARTPMGTTTKLSKDEHGEAVNEKLYRGMIGSLLYLTASRPNLCFSVGMCARFQAKPKMSHLQAVKRIIKYVKGSANLGIYYTKDTNKNLAVQPEQPLVPSSPTGTHSPDAFQAARLPPVAVDPSVDHPEPISSQFQTPLEWIPVPIPESDSRELVLFSRPPLPVPPRGSDESTSSDSIQGSATASDGGDSKTTSSVSPPLQWYDKFKNQNMLCEEAFVLADLHAGVRQFIVHAGFQRTLTDVEPLDADVVREFWAHLPSVKSEDVSVRVWLRGMSMSSLQICGTNWSPTMNPFYKNWTRLMLLYRLGNGIPFNFGKLVVDHVMSVARSSVAKLYLPFPSLIYRLLAAQRPVECLLKGVSPHPSSAGVVEPTDMPDQATSSSGPSSIKLQRAIRQAIQILQAALTGGDEVEKEEESRAKNKGKRKAA</sequence>
<evidence type="ECO:0000259" key="2">
    <source>
        <dbReference type="Pfam" id="PF07727"/>
    </source>
</evidence>
<evidence type="ECO:0000313" key="5">
    <source>
        <dbReference type="Proteomes" id="UP000029120"/>
    </source>
</evidence>